<dbReference type="SMART" id="SM00326">
    <property type="entry name" value="SH3"/>
    <property type="match status" value="2"/>
</dbReference>
<dbReference type="PANTHER" id="PTHR14167:SF116">
    <property type="entry name" value="CAP, ISOFORM AC"/>
    <property type="match status" value="1"/>
</dbReference>
<name>A0AAD5T5V9_9FUNG</name>
<feature type="region of interest" description="Disordered" evidence="3">
    <location>
        <begin position="108"/>
        <end position="130"/>
    </location>
</feature>
<dbReference type="EMBL" id="JADGJH010000264">
    <property type="protein sequence ID" value="KAJ3132138.1"/>
    <property type="molecule type" value="Genomic_DNA"/>
</dbReference>
<dbReference type="SUPFAM" id="SSF50044">
    <property type="entry name" value="SH3-domain"/>
    <property type="match status" value="2"/>
</dbReference>
<feature type="region of interest" description="Disordered" evidence="3">
    <location>
        <begin position="334"/>
        <end position="371"/>
    </location>
</feature>
<dbReference type="PANTHER" id="PTHR14167">
    <property type="entry name" value="SH3 DOMAIN-CONTAINING"/>
    <property type="match status" value="1"/>
</dbReference>
<keyword evidence="1 2" id="KW-0728">SH3 domain</keyword>
<keyword evidence="6" id="KW-1185">Reference proteome</keyword>
<sequence>MASTGIAIAVVVVVLAAAGLAYAGSRWWRMRAKRRSGAPDAFAAAAATTTAANYNYNYNSNHYSSNATATVPSTTNNNTSNNSTGIVGGLAALAAGWGANISRTANRTRASSWGTEASSSSSTAATLTNTNGSSKTLTSLTFKKSFSLDNSNYNYNFNNSNTNTAAGDYKLSYATATATPLAPSLLAKKALPPLPPPSTVSFSLNTNNTSINNTKPPIVASPPTPMKSAANKSNKANVFVVTLPYSAAADDEMNLLNPGDHIYVLQIFDDGWAFGVDRRLGTRGIFPLACCTPLVDSPTSPQMLQLQQQQQQQQQHMSGDYEYLSPNSSTVFSRRQSSKHYTPITQPHSIASSNPRTSISSSFDNNTPPASEVAYVHPSASNTPFNPSKRMSSVDHTAALSIVSGGAGGGFSDLAVNPEDMEGVVAYYGSEGLVMRVVHSYEPLGGASDELSLVVGHDLIMLAEFEDGWGLGMLPLTGEKGAFPLPCVVRFEDAKKSTDSKSSSIDLES</sequence>
<gene>
    <name evidence="5" type="ORF">HK100_005667</name>
</gene>
<evidence type="ECO:0000313" key="5">
    <source>
        <dbReference type="EMBL" id="KAJ3132138.1"/>
    </source>
</evidence>
<evidence type="ECO:0000313" key="6">
    <source>
        <dbReference type="Proteomes" id="UP001211907"/>
    </source>
</evidence>
<dbReference type="AlphaFoldDB" id="A0AAD5T5V9"/>
<feature type="domain" description="SH3" evidence="4">
    <location>
        <begin position="430"/>
        <end position="493"/>
    </location>
</feature>
<accession>A0AAD5T5V9</accession>
<dbReference type="InterPro" id="IPR050384">
    <property type="entry name" value="Endophilin_SH3RF"/>
</dbReference>
<evidence type="ECO:0000256" key="2">
    <source>
        <dbReference type="PROSITE-ProRule" id="PRU00192"/>
    </source>
</evidence>
<feature type="compositionally biased region" description="Low complexity" evidence="3">
    <location>
        <begin position="302"/>
        <end position="315"/>
    </location>
</feature>
<organism evidence="5 6">
    <name type="scientific">Physocladia obscura</name>
    <dbReference type="NCBI Taxonomy" id="109957"/>
    <lineage>
        <taxon>Eukaryota</taxon>
        <taxon>Fungi</taxon>
        <taxon>Fungi incertae sedis</taxon>
        <taxon>Chytridiomycota</taxon>
        <taxon>Chytridiomycota incertae sedis</taxon>
        <taxon>Chytridiomycetes</taxon>
        <taxon>Chytridiales</taxon>
        <taxon>Chytriomycetaceae</taxon>
        <taxon>Physocladia</taxon>
    </lineage>
</organism>
<evidence type="ECO:0000256" key="3">
    <source>
        <dbReference type="SAM" id="MobiDB-lite"/>
    </source>
</evidence>
<feature type="non-terminal residue" evidence="5">
    <location>
        <position position="509"/>
    </location>
</feature>
<proteinExistence type="predicted"/>
<dbReference type="InterPro" id="IPR036028">
    <property type="entry name" value="SH3-like_dom_sf"/>
</dbReference>
<feature type="region of interest" description="Disordered" evidence="3">
    <location>
        <begin position="299"/>
        <end position="321"/>
    </location>
</feature>
<evidence type="ECO:0000259" key="4">
    <source>
        <dbReference type="PROSITE" id="PS50002"/>
    </source>
</evidence>
<dbReference type="Proteomes" id="UP001211907">
    <property type="component" value="Unassembled WGS sequence"/>
</dbReference>
<evidence type="ECO:0000256" key="1">
    <source>
        <dbReference type="ARBA" id="ARBA00022443"/>
    </source>
</evidence>
<feature type="compositionally biased region" description="Low complexity" evidence="3">
    <location>
        <begin position="110"/>
        <end position="130"/>
    </location>
</feature>
<dbReference type="GO" id="GO:0005737">
    <property type="term" value="C:cytoplasm"/>
    <property type="evidence" value="ECO:0007669"/>
    <property type="project" value="TreeGrafter"/>
</dbReference>
<dbReference type="PROSITE" id="PS50002">
    <property type="entry name" value="SH3"/>
    <property type="match status" value="2"/>
</dbReference>
<dbReference type="Gene3D" id="2.30.30.40">
    <property type="entry name" value="SH3 Domains"/>
    <property type="match status" value="2"/>
</dbReference>
<dbReference type="InterPro" id="IPR001452">
    <property type="entry name" value="SH3_domain"/>
</dbReference>
<feature type="domain" description="SH3" evidence="4">
    <location>
        <begin position="234"/>
        <end position="296"/>
    </location>
</feature>
<comment type="caution">
    <text evidence="5">The sequence shown here is derived from an EMBL/GenBank/DDBJ whole genome shotgun (WGS) entry which is preliminary data.</text>
</comment>
<protein>
    <recommendedName>
        <fullName evidence="4">SH3 domain-containing protein</fullName>
    </recommendedName>
</protein>
<reference evidence="5" key="1">
    <citation type="submission" date="2020-05" db="EMBL/GenBank/DDBJ databases">
        <title>Phylogenomic resolution of chytrid fungi.</title>
        <authorList>
            <person name="Stajich J.E."/>
            <person name="Amses K."/>
            <person name="Simmons R."/>
            <person name="Seto K."/>
            <person name="Myers J."/>
            <person name="Bonds A."/>
            <person name="Quandt C.A."/>
            <person name="Barry K."/>
            <person name="Liu P."/>
            <person name="Grigoriev I."/>
            <person name="Longcore J.E."/>
            <person name="James T.Y."/>
        </authorList>
    </citation>
    <scope>NUCLEOTIDE SEQUENCE</scope>
    <source>
        <strain evidence="5">JEL0513</strain>
    </source>
</reference>
<feature type="compositionally biased region" description="Polar residues" evidence="3">
    <location>
        <begin position="334"/>
        <end position="369"/>
    </location>
</feature>